<dbReference type="EMBL" id="CP000791">
    <property type="protein sequence ID" value="ABU75088.1"/>
    <property type="molecule type" value="Genomic_DNA"/>
</dbReference>
<geneLocation type="plasmid" evidence="1 2">
    <name>pVIBHAR</name>
</geneLocation>
<dbReference type="KEGG" id="vha:VIBHAR_p08241"/>
<dbReference type="AlphaFoldDB" id="A7N8Y7"/>
<protein>
    <submittedName>
        <fullName evidence="1">Uncharacterized protein</fullName>
    </submittedName>
</protein>
<organism evidence="1 2">
    <name type="scientific">Vibrio campbellii (strain ATCC BAA-1116)</name>
    <dbReference type="NCBI Taxonomy" id="2902295"/>
    <lineage>
        <taxon>Bacteria</taxon>
        <taxon>Pseudomonadati</taxon>
        <taxon>Pseudomonadota</taxon>
        <taxon>Gammaproteobacteria</taxon>
        <taxon>Vibrionales</taxon>
        <taxon>Vibrionaceae</taxon>
        <taxon>Vibrio</taxon>
    </lineage>
</organism>
<accession>A7N8Y7</accession>
<reference evidence="1 2" key="1">
    <citation type="submission" date="2007-08" db="EMBL/GenBank/DDBJ databases">
        <authorList>
            <consortium name="The Vibrio harveyi Genome Sequencing Project"/>
            <person name="Bassler B."/>
            <person name="Clifton S.W."/>
            <person name="Fulton L."/>
            <person name="Delehaunty K."/>
            <person name="Fronick C."/>
            <person name="Harrison M."/>
            <person name="Markivic C."/>
            <person name="Fulton R."/>
            <person name="Tin-Wollam A.-M."/>
            <person name="Shah N."/>
            <person name="Pepin K."/>
            <person name="Nash W."/>
            <person name="Thiruvilangam P."/>
            <person name="Bhonagiri V."/>
            <person name="Waters C."/>
            <person name="Tu K.C."/>
            <person name="Irgon J."/>
            <person name="Wilson R.K."/>
        </authorList>
    </citation>
    <scope>NUCLEOTIDE SEQUENCE [LARGE SCALE GENOMIC DNA]</scope>
    <source>
        <strain evidence="2">ATCC BAA-1116 / BB120</strain>
        <plasmid evidence="1 2">pVIBHAR</plasmid>
    </source>
</reference>
<name>A7N8Y7_VIBC1</name>
<gene>
    <name evidence="1" type="ordered locus">VIBHAR_p08241</name>
</gene>
<proteinExistence type="predicted"/>
<evidence type="ECO:0000313" key="2">
    <source>
        <dbReference type="Proteomes" id="UP000008152"/>
    </source>
</evidence>
<dbReference type="Proteomes" id="UP000008152">
    <property type="component" value="Plasmid pVIBHAR"/>
</dbReference>
<keyword evidence="1" id="KW-0614">Plasmid</keyword>
<dbReference type="PATRIC" id="fig|338187.36.peg.6041"/>
<sequence length="37" mass="4316">MAGFRQVIISKITSIQITLTPFGVYHCFYHKQGSQEW</sequence>
<evidence type="ECO:0000313" key="1">
    <source>
        <dbReference type="EMBL" id="ABU75088.1"/>
    </source>
</evidence>